<dbReference type="Gene3D" id="2.60.40.1120">
    <property type="entry name" value="Carboxypeptidase-like, regulatory domain"/>
    <property type="match status" value="1"/>
</dbReference>
<keyword evidence="4 8" id="KW-0812">Transmembrane</keyword>
<keyword evidence="6 8" id="KW-0472">Membrane</keyword>
<keyword evidence="5" id="KW-0732">Signal</keyword>
<dbReference type="GO" id="GO:0044718">
    <property type="term" value="P:siderophore transmembrane transport"/>
    <property type="evidence" value="ECO:0007669"/>
    <property type="project" value="TreeGrafter"/>
</dbReference>
<dbReference type="Pfam" id="PF07715">
    <property type="entry name" value="Plug"/>
    <property type="match status" value="1"/>
</dbReference>
<dbReference type="GO" id="GO:0015344">
    <property type="term" value="F:siderophore uptake transmembrane transporter activity"/>
    <property type="evidence" value="ECO:0007669"/>
    <property type="project" value="TreeGrafter"/>
</dbReference>
<dbReference type="SUPFAM" id="SSF56935">
    <property type="entry name" value="Porins"/>
    <property type="match status" value="1"/>
</dbReference>
<feature type="domain" description="TonB-dependent receptor plug" evidence="9">
    <location>
        <begin position="144"/>
        <end position="276"/>
    </location>
</feature>
<keyword evidence="2 8" id="KW-0813">Transport</keyword>
<evidence type="ECO:0000256" key="4">
    <source>
        <dbReference type="ARBA" id="ARBA00022692"/>
    </source>
</evidence>
<reference evidence="10" key="1">
    <citation type="submission" date="2016-04" db="EMBL/GenBank/DDBJ databases">
        <authorList>
            <person name="Evans L.H."/>
            <person name="Alamgir A."/>
            <person name="Owens N."/>
            <person name="Weber N.D."/>
            <person name="Virtaneva K."/>
            <person name="Barbian K."/>
            <person name="Babar A."/>
            <person name="Rosenke K."/>
        </authorList>
    </citation>
    <scope>NUCLEOTIDE SEQUENCE</scope>
    <source>
        <strain evidence="10">86-1</strain>
    </source>
</reference>
<gene>
    <name evidence="10" type="ORF">KL86DYS1_11841</name>
</gene>
<evidence type="ECO:0000256" key="6">
    <source>
        <dbReference type="ARBA" id="ARBA00023136"/>
    </source>
</evidence>
<keyword evidence="3 8" id="KW-1134">Transmembrane beta strand</keyword>
<dbReference type="Gene3D" id="2.40.170.20">
    <property type="entry name" value="TonB-dependent receptor, beta-barrel domain"/>
    <property type="match status" value="1"/>
</dbReference>
<dbReference type="Gene3D" id="2.170.130.10">
    <property type="entry name" value="TonB-dependent receptor, plug domain"/>
    <property type="match status" value="1"/>
</dbReference>
<dbReference type="RefSeq" id="WP_296940135.1">
    <property type="nucleotide sequence ID" value="NZ_LT599032.1"/>
</dbReference>
<evidence type="ECO:0000256" key="5">
    <source>
        <dbReference type="ARBA" id="ARBA00022729"/>
    </source>
</evidence>
<evidence type="ECO:0000256" key="1">
    <source>
        <dbReference type="ARBA" id="ARBA00004571"/>
    </source>
</evidence>
<dbReference type="InterPro" id="IPR036942">
    <property type="entry name" value="Beta-barrel_TonB_sf"/>
</dbReference>
<dbReference type="InterPro" id="IPR012910">
    <property type="entry name" value="Plug_dom"/>
</dbReference>
<dbReference type="InterPro" id="IPR039426">
    <property type="entry name" value="TonB-dep_rcpt-like"/>
</dbReference>
<dbReference type="AlphaFoldDB" id="A0A212JCK4"/>
<evidence type="ECO:0000256" key="2">
    <source>
        <dbReference type="ARBA" id="ARBA00022448"/>
    </source>
</evidence>
<evidence type="ECO:0000259" key="9">
    <source>
        <dbReference type="Pfam" id="PF07715"/>
    </source>
</evidence>
<dbReference type="PANTHER" id="PTHR30069:SF29">
    <property type="entry name" value="HEMOGLOBIN AND HEMOGLOBIN-HAPTOGLOBIN-BINDING PROTEIN 1-RELATED"/>
    <property type="match status" value="1"/>
</dbReference>
<comment type="subcellular location">
    <subcellularLocation>
        <location evidence="1 8">Cell outer membrane</location>
        <topology evidence="1 8">Multi-pass membrane protein</topology>
    </subcellularLocation>
</comment>
<evidence type="ECO:0000313" key="10">
    <source>
        <dbReference type="EMBL" id="SBV97177.1"/>
    </source>
</evidence>
<dbReference type="PANTHER" id="PTHR30069">
    <property type="entry name" value="TONB-DEPENDENT OUTER MEMBRANE RECEPTOR"/>
    <property type="match status" value="1"/>
</dbReference>
<comment type="similarity">
    <text evidence="8">Belongs to the TonB-dependent receptor family.</text>
</comment>
<accession>A0A212JCK4</accession>
<dbReference type="GO" id="GO:0009279">
    <property type="term" value="C:cell outer membrane"/>
    <property type="evidence" value="ECO:0007669"/>
    <property type="project" value="UniProtKB-SubCell"/>
</dbReference>
<dbReference type="SUPFAM" id="SSF49464">
    <property type="entry name" value="Carboxypeptidase regulatory domain-like"/>
    <property type="match status" value="1"/>
</dbReference>
<evidence type="ECO:0000256" key="8">
    <source>
        <dbReference type="PROSITE-ProRule" id="PRU01360"/>
    </source>
</evidence>
<organism evidence="10">
    <name type="scientific">uncultured Dysgonomonas sp</name>
    <dbReference type="NCBI Taxonomy" id="206096"/>
    <lineage>
        <taxon>Bacteria</taxon>
        <taxon>Pseudomonadati</taxon>
        <taxon>Bacteroidota</taxon>
        <taxon>Bacteroidia</taxon>
        <taxon>Bacteroidales</taxon>
        <taxon>Dysgonomonadaceae</taxon>
        <taxon>Dysgonomonas</taxon>
        <taxon>environmental samples</taxon>
    </lineage>
</organism>
<keyword evidence="7 8" id="KW-0998">Cell outer membrane</keyword>
<evidence type="ECO:0000256" key="7">
    <source>
        <dbReference type="ARBA" id="ARBA00023237"/>
    </source>
</evidence>
<dbReference type="InterPro" id="IPR037066">
    <property type="entry name" value="Plug_dom_sf"/>
</dbReference>
<dbReference type="InterPro" id="IPR008969">
    <property type="entry name" value="CarboxyPept-like_regulatory"/>
</dbReference>
<proteinExistence type="inferred from homology"/>
<dbReference type="PROSITE" id="PS52016">
    <property type="entry name" value="TONB_DEPENDENT_REC_3"/>
    <property type="match status" value="1"/>
</dbReference>
<dbReference type="EMBL" id="FLUM01000001">
    <property type="protein sequence ID" value="SBV97177.1"/>
    <property type="molecule type" value="Genomic_DNA"/>
</dbReference>
<evidence type="ECO:0000256" key="3">
    <source>
        <dbReference type="ARBA" id="ARBA00022452"/>
    </source>
</evidence>
<dbReference type="PROSITE" id="PS51257">
    <property type="entry name" value="PROKAR_LIPOPROTEIN"/>
    <property type="match status" value="1"/>
</dbReference>
<sequence>MNKIKIKNIQNIWIKLNSPFKIIASILFLFFSCISFANAQSPKYSISGKILEESDQKKLVGMEYVTVSIPEYAMGTVTNEDGYFAMQNIPSGKVRFRAKYVGMLEIDTLLDVNKDISLSFTLKKENFRLSTVVVTATNNKAGQSTASFISRNAIDHLQATNLSDIASLLPGGLTSNPDLTNAKQIKIREVSADNLGVSMMNTFGLSIIKDGSPISNNANLQLMSPSVAGATTTLAGGSPPTGGTDLRLISTDNIESVEIIRGIPSVQYGDLTSGAVIINSKAGYQPLRVAAKTNSNVYQFSAASGFNLGGNKGALNVSGDYAHNTNDPTESYQTYERSNIKVLYSNRFFDRLFTNTSIDFVYGADRRRQNPDDEITKLHQKGDNIGGTLNTNGILRIATPWLSNIRYVVSASYTSKKSYMSQLYTNATSPYSMTTNDGTVLSNRPGVDIFDNNGNKITNFSNADANLYAVQLPASYEGRYDIEGKEVNVFAKLMGTLFKRLGNTNHTILVGADFKTDGNEGAGKTFSQTEPPYRNLSAPNASFRPRSYKDIPYVKQLGLFAEENFRYSFGNHKLQITGGLRYDKISVVKEVFSPRVNASFEIIPQKLSIRGGYGVTAKAPSTLFLYPELAYFEYVNMDELSNEAIPESERLYITTTRVFDTQNKNLKIAKSKKAEVGFDLNIKQATLSVTGFIDRLQDGYSMSPTINSFKPVTYYAYQRINDEIVQTEALPVLAKYYTPTNNIQSKAKGVEFDLNLGRFDAIRTAFSINGMWIRNQSYSSDYTFFDGNSGTGEKNRTHIALYEKGMEKNNYQRFTTTLRATHNIPEIGFVVTLTAQAIWNESQWYNYGNDSIPVKYISKNDGLVYDFDPGRKDEAEFKPLIRQVNDKYYIRENYPPAYTFNINVTKELGNYMRVSFFANNMFRTYYKIRSNREPSTYRNRKQQQQFFFGMELSLTL</sequence>
<protein>
    <recommendedName>
        <fullName evidence="9">TonB-dependent receptor plug domain-containing protein</fullName>
    </recommendedName>
</protein>
<dbReference type="Pfam" id="PF13715">
    <property type="entry name" value="CarbopepD_reg_2"/>
    <property type="match status" value="1"/>
</dbReference>
<name>A0A212JCK4_9BACT</name>